<dbReference type="Proteomes" id="UP000256488">
    <property type="component" value="Unassembled WGS sequence"/>
</dbReference>
<dbReference type="PANTHER" id="PTHR12526">
    <property type="entry name" value="GLYCOSYLTRANSFERASE"/>
    <property type="match status" value="1"/>
</dbReference>
<dbReference type="GO" id="GO:0016757">
    <property type="term" value="F:glycosyltransferase activity"/>
    <property type="evidence" value="ECO:0007669"/>
    <property type="project" value="InterPro"/>
</dbReference>
<accession>A0A3E0WKA6</accession>
<dbReference type="SUPFAM" id="SSF53756">
    <property type="entry name" value="UDP-Glycosyltransferase/glycogen phosphorylase"/>
    <property type="match status" value="1"/>
</dbReference>
<dbReference type="Pfam" id="PF00534">
    <property type="entry name" value="Glycos_transf_1"/>
    <property type="match status" value="1"/>
</dbReference>
<dbReference type="RefSeq" id="WP_116279060.1">
    <property type="nucleotide sequence ID" value="NZ_NFZX01000038.1"/>
</dbReference>
<sequence length="224" mass="25648">MKYLILKNSTNILACSKEASKDLFIKEAEIINNGIEINRFINHDYTKEEYRKLKNLPKDAFIIGHVGGFRPEKNHVKLIDIFLSLNKKIKNLHLVMVGEGETKPTVKSLINKYEIEDNVHFLGARKDIEVILKTFDVFVFPSLYEGLGIAIIEAQVSGLYCVISNTIPRTVDITGNVCFLPLEADIEQWGNAILDHRCKSINKSKIKDFDIKIITERMYNIYSN</sequence>
<proteinExistence type="predicted"/>
<comment type="caution">
    <text evidence="2">The sequence shown here is derived from an EMBL/GenBank/DDBJ whole genome shotgun (WGS) entry which is preliminary data.</text>
</comment>
<organism evidence="2 3">
    <name type="scientific">Virgibacillus dokdonensis</name>
    <dbReference type="NCBI Taxonomy" id="302167"/>
    <lineage>
        <taxon>Bacteria</taxon>
        <taxon>Bacillati</taxon>
        <taxon>Bacillota</taxon>
        <taxon>Bacilli</taxon>
        <taxon>Bacillales</taxon>
        <taxon>Bacillaceae</taxon>
        <taxon>Virgibacillus</taxon>
    </lineage>
</organism>
<gene>
    <name evidence="2" type="ORF">CAI16_14990</name>
</gene>
<protein>
    <recommendedName>
        <fullName evidence="1">Glycosyl transferase family 1 domain-containing protein</fullName>
    </recommendedName>
</protein>
<dbReference type="InterPro" id="IPR001296">
    <property type="entry name" value="Glyco_trans_1"/>
</dbReference>
<evidence type="ECO:0000259" key="1">
    <source>
        <dbReference type="Pfam" id="PF00534"/>
    </source>
</evidence>
<dbReference type="PANTHER" id="PTHR12526:SF630">
    <property type="entry name" value="GLYCOSYLTRANSFERASE"/>
    <property type="match status" value="1"/>
</dbReference>
<feature type="domain" description="Glycosyl transferase family 1" evidence="1">
    <location>
        <begin position="47"/>
        <end position="169"/>
    </location>
</feature>
<name>A0A3E0WKA6_9BACI</name>
<reference evidence="2 3" key="1">
    <citation type="submission" date="2017-05" db="EMBL/GenBank/DDBJ databases">
        <title>Virgibacillus sp. AK90 isolated from a saltern of Kakinada, India.</title>
        <authorList>
            <person name="Gupta V."/>
            <person name="Sidhu C."/>
            <person name="Korpole S."/>
            <person name="Pinnaka A.K."/>
        </authorList>
    </citation>
    <scope>NUCLEOTIDE SEQUENCE [LARGE SCALE GENOMIC DNA]</scope>
    <source>
        <strain evidence="2 3">AK90</strain>
    </source>
</reference>
<evidence type="ECO:0000313" key="2">
    <source>
        <dbReference type="EMBL" id="RFA33380.1"/>
    </source>
</evidence>
<dbReference type="AlphaFoldDB" id="A0A3E0WKA6"/>
<evidence type="ECO:0000313" key="3">
    <source>
        <dbReference type="Proteomes" id="UP000256488"/>
    </source>
</evidence>
<dbReference type="Gene3D" id="3.40.50.2000">
    <property type="entry name" value="Glycogen Phosphorylase B"/>
    <property type="match status" value="2"/>
</dbReference>
<dbReference type="EMBL" id="NFZX01000038">
    <property type="protein sequence ID" value="RFA33380.1"/>
    <property type="molecule type" value="Genomic_DNA"/>
</dbReference>